<evidence type="ECO:0000259" key="1">
    <source>
        <dbReference type="Pfam" id="PF00934"/>
    </source>
</evidence>
<dbReference type="EMBL" id="LDPR01000004">
    <property type="protein sequence ID" value="KLO37762.1"/>
    <property type="molecule type" value="Genomic_DNA"/>
</dbReference>
<evidence type="ECO:0000313" key="2">
    <source>
        <dbReference type="EMBL" id="KLO37762.1"/>
    </source>
</evidence>
<proteinExistence type="predicted"/>
<protein>
    <submittedName>
        <fullName evidence="2">PE family protein</fullName>
    </submittedName>
</protein>
<gene>
    <name evidence="2" type="ORF">ABH38_07355</name>
</gene>
<feature type="domain" description="PE" evidence="1">
    <location>
        <begin position="4"/>
        <end position="94"/>
    </location>
</feature>
<sequence>MSFLITAPEALTAAATETRKIRAEAAAVDAAAAPTITAVVAPAPDPDSQRAAEHLVRHALQYSETIAAAAAILEEFALALDAGAAQYAATEADNAKTMG</sequence>
<dbReference type="AlphaFoldDB" id="A0A0I9VFK7"/>
<keyword evidence="3" id="KW-1185">Reference proteome</keyword>
<accession>A0A0I9VFK7</accession>
<dbReference type="InterPro" id="IPR038332">
    <property type="entry name" value="PPE_sf"/>
</dbReference>
<comment type="caution">
    <text evidence="2">The sequence shown here is derived from an EMBL/GenBank/DDBJ whole genome shotgun (WGS) entry which is preliminary data.</text>
</comment>
<evidence type="ECO:0000313" key="3">
    <source>
        <dbReference type="Proteomes" id="UP000036334"/>
    </source>
</evidence>
<dbReference type="Proteomes" id="UP000036334">
    <property type="component" value="Unassembled WGS sequence"/>
</dbReference>
<dbReference type="SUPFAM" id="SSF140459">
    <property type="entry name" value="PE/PPE dimer-like"/>
    <property type="match status" value="1"/>
</dbReference>
<name>A0A0I9VFK7_9MYCO</name>
<dbReference type="RefSeq" id="WP_047314968.1">
    <property type="nucleotide sequence ID" value="NZ_LDPQ01000009.1"/>
</dbReference>
<dbReference type="Gene3D" id="1.10.287.850">
    <property type="entry name" value="HP0062-like domain"/>
    <property type="match status" value="1"/>
</dbReference>
<organism evidence="2 3">
    <name type="scientific">Mycobacterium haemophilum</name>
    <dbReference type="NCBI Taxonomy" id="29311"/>
    <lineage>
        <taxon>Bacteria</taxon>
        <taxon>Bacillati</taxon>
        <taxon>Actinomycetota</taxon>
        <taxon>Actinomycetes</taxon>
        <taxon>Mycobacteriales</taxon>
        <taxon>Mycobacteriaceae</taxon>
        <taxon>Mycobacterium</taxon>
    </lineage>
</organism>
<dbReference type="InterPro" id="IPR000084">
    <property type="entry name" value="PE-PGRS_N"/>
</dbReference>
<reference evidence="2 3" key="1">
    <citation type="submission" date="2015-05" db="EMBL/GenBank/DDBJ databases">
        <title>Genome sequence of Mycobacterium haemophilum.</title>
        <authorList>
            <person name="Greninger A.L."/>
            <person name="Cunningham G."/>
            <person name="Miller S."/>
        </authorList>
    </citation>
    <scope>NUCLEOTIDE SEQUENCE [LARGE SCALE GENOMIC DNA]</scope>
    <source>
        <strain evidence="3">UC1</strain>
    </source>
</reference>
<dbReference type="Pfam" id="PF00934">
    <property type="entry name" value="PE"/>
    <property type="match status" value="1"/>
</dbReference>
<dbReference type="PATRIC" id="fig|29311.18.peg.4437"/>
<dbReference type="STRING" id="1202450.B586_07500"/>